<keyword evidence="3" id="KW-1185">Reference proteome</keyword>
<feature type="transmembrane region" description="Helical" evidence="1">
    <location>
        <begin position="86"/>
        <end position="109"/>
    </location>
</feature>
<keyword evidence="1" id="KW-0472">Membrane</keyword>
<keyword evidence="1" id="KW-0812">Transmembrane</keyword>
<feature type="transmembrane region" description="Helical" evidence="1">
    <location>
        <begin position="20"/>
        <end position="39"/>
    </location>
</feature>
<gene>
    <name evidence="2" type="ORF">MQC88_02350</name>
</gene>
<comment type="caution">
    <text evidence="2">The sequence shown here is derived from an EMBL/GenBank/DDBJ whole genome shotgun (WGS) entry which is preliminary data.</text>
</comment>
<dbReference type="EMBL" id="JALGCL010000001">
    <property type="protein sequence ID" value="MCJ0824808.1"/>
    <property type="molecule type" value="Genomic_DNA"/>
</dbReference>
<proteinExistence type="predicted"/>
<feature type="transmembrane region" description="Helical" evidence="1">
    <location>
        <begin position="46"/>
        <end position="66"/>
    </location>
</feature>
<keyword evidence="1" id="KW-1133">Transmembrane helix</keyword>
<evidence type="ECO:0000313" key="3">
    <source>
        <dbReference type="Proteomes" id="UP001165423"/>
    </source>
</evidence>
<organism evidence="2 3">
    <name type="scientific">Cognatiluteimonas sedimenti</name>
    <dbReference type="NCBI Taxonomy" id="2927791"/>
    <lineage>
        <taxon>Bacteria</taxon>
        <taxon>Pseudomonadati</taxon>
        <taxon>Pseudomonadota</taxon>
        <taxon>Gammaproteobacteria</taxon>
        <taxon>Lysobacterales</taxon>
        <taxon>Lysobacteraceae</taxon>
        <taxon>Cognatiluteimonas</taxon>
    </lineage>
</organism>
<sequence>MNTQSLPLEPRGRTRLWVAFWIYGVLVSQVFFGAILYFYRRVDAMVLALMLGAFLLYTAWIMRTIWVDALNVRNDMWGYLARWLTVAWALNAVMVSIFLFLGHLGKVILPF</sequence>
<dbReference type="Proteomes" id="UP001165423">
    <property type="component" value="Unassembled WGS sequence"/>
</dbReference>
<protein>
    <submittedName>
        <fullName evidence="2">Uncharacterized protein</fullName>
    </submittedName>
</protein>
<accession>A0ABT0A1G2</accession>
<evidence type="ECO:0000256" key="1">
    <source>
        <dbReference type="SAM" id="Phobius"/>
    </source>
</evidence>
<name>A0ABT0A1G2_9GAMM</name>
<dbReference type="RefSeq" id="WP_243318876.1">
    <property type="nucleotide sequence ID" value="NZ_JALGCL010000001.1"/>
</dbReference>
<reference evidence="2 3" key="1">
    <citation type="submission" date="2022-03" db="EMBL/GenBank/DDBJ databases">
        <title>Luteimonas soily sp. nov., a novel bacterium isolated from the soil.</title>
        <authorList>
            <person name="Zhang X."/>
        </authorList>
    </citation>
    <scope>NUCLEOTIDE SEQUENCE [LARGE SCALE GENOMIC DNA]</scope>
    <source>
        <strain evidence="2 3">50</strain>
    </source>
</reference>
<evidence type="ECO:0000313" key="2">
    <source>
        <dbReference type="EMBL" id="MCJ0824808.1"/>
    </source>
</evidence>